<feature type="compositionally biased region" description="Polar residues" evidence="1">
    <location>
        <begin position="294"/>
        <end position="304"/>
    </location>
</feature>
<proteinExistence type="predicted"/>
<gene>
    <name evidence="3" type="ORF">HNY73_017507</name>
</gene>
<evidence type="ECO:0000313" key="4">
    <source>
        <dbReference type="Proteomes" id="UP000807504"/>
    </source>
</evidence>
<sequence>MSPLIRRAPVLLVLFLLCSQSFASESSESTPRRQKRGIMKMMMHIMWDPVRLIRYWYAYDVTKEIAKSWRKILPTMMLLPFNPNLADTPGIAKYVHPTHGLRATKYHKNTKQFAYPAVSSGETYSASQFSKDYLIADPALKNTFSHFKPESGTFFEGSHKHSESSNLDSIPLIFRQYYNSGQKISGDGSRNVHVSSFPVIAKEVDGRNEQPHIILKPVPESFFQNDPTSSIQTSDSQEVVLSGEHIEMKPVSFPFKMDLSDNSRERIIFKAMPVPIGTVHDDSKEKLESDVVPSPSNSASKRTQNKYLSDYTSFQADPNSQLQYEDGGHAPSTKHVIHTGHQELHIVLHPIPVGNMGPSNGGQALHFVPVSFNNSESVNGGFTFVLPEAPKTLDLSQRQSSSPPNYDEEFYPSNNNSSKIDKNNYSHEEDEIAVSSENSDSKSSQVTWIRKQDPKTDRRTDTKSFDNDSEGSVPRISSMNFRDVKDQIKTPLRLNGQYIDLDQLKEDLRHGTPVLIPFQKKTIFSSPQSSENSYFSLPRNYDGMMDDKSKDAPQASDEITVAQSNSAEQYGARNSTQRLLFFFKRP</sequence>
<feature type="region of interest" description="Disordered" evidence="1">
    <location>
        <begin position="279"/>
        <end position="304"/>
    </location>
</feature>
<feature type="chain" id="PRO_5035749140" evidence="2">
    <location>
        <begin position="24"/>
        <end position="586"/>
    </location>
</feature>
<feature type="signal peptide" evidence="2">
    <location>
        <begin position="1"/>
        <end position="23"/>
    </location>
</feature>
<comment type="caution">
    <text evidence="3">The sequence shown here is derived from an EMBL/GenBank/DDBJ whole genome shotgun (WGS) entry which is preliminary data.</text>
</comment>
<feature type="compositionally biased region" description="Basic and acidic residues" evidence="1">
    <location>
        <begin position="279"/>
        <end position="289"/>
    </location>
</feature>
<evidence type="ECO:0000313" key="3">
    <source>
        <dbReference type="EMBL" id="KAF8769915.1"/>
    </source>
</evidence>
<organism evidence="3 4">
    <name type="scientific">Argiope bruennichi</name>
    <name type="common">Wasp spider</name>
    <name type="synonym">Aranea bruennichi</name>
    <dbReference type="NCBI Taxonomy" id="94029"/>
    <lineage>
        <taxon>Eukaryota</taxon>
        <taxon>Metazoa</taxon>
        <taxon>Ecdysozoa</taxon>
        <taxon>Arthropoda</taxon>
        <taxon>Chelicerata</taxon>
        <taxon>Arachnida</taxon>
        <taxon>Araneae</taxon>
        <taxon>Araneomorphae</taxon>
        <taxon>Entelegynae</taxon>
        <taxon>Araneoidea</taxon>
        <taxon>Araneidae</taxon>
        <taxon>Argiope</taxon>
    </lineage>
</organism>
<dbReference type="EMBL" id="JABXBU010002228">
    <property type="protein sequence ID" value="KAF8769915.1"/>
    <property type="molecule type" value="Genomic_DNA"/>
</dbReference>
<reference evidence="3" key="2">
    <citation type="submission" date="2020-06" db="EMBL/GenBank/DDBJ databases">
        <authorList>
            <person name="Sheffer M."/>
        </authorList>
    </citation>
    <scope>NUCLEOTIDE SEQUENCE</scope>
</reference>
<feature type="compositionally biased region" description="Polar residues" evidence="1">
    <location>
        <begin position="394"/>
        <end position="404"/>
    </location>
</feature>
<reference evidence="3" key="1">
    <citation type="journal article" date="2020" name="bioRxiv">
        <title>Chromosome-level reference genome of the European wasp spider Argiope bruennichi: a resource for studies on range expansion and evolutionary adaptation.</title>
        <authorList>
            <person name="Sheffer M.M."/>
            <person name="Hoppe A."/>
            <person name="Krehenwinkel H."/>
            <person name="Uhl G."/>
            <person name="Kuss A.W."/>
            <person name="Jensen L."/>
            <person name="Jensen C."/>
            <person name="Gillespie R.G."/>
            <person name="Hoff K.J."/>
            <person name="Prost S."/>
        </authorList>
    </citation>
    <scope>NUCLEOTIDE SEQUENCE</scope>
</reference>
<name>A0A8T0ECW9_ARGBR</name>
<feature type="region of interest" description="Disordered" evidence="1">
    <location>
        <begin position="393"/>
        <end position="478"/>
    </location>
</feature>
<evidence type="ECO:0000256" key="2">
    <source>
        <dbReference type="SAM" id="SignalP"/>
    </source>
</evidence>
<feature type="compositionally biased region" description="Polar residues" evidence="1">
    <location>
        <begin position="435"/>
        <end position="447"/>
    </location>
</feature>
<accession>A0A8T0ECW9</accession>
<feature type="compositionally biased region" description="Basic and acidic residues" evidence="1">
    <location>
        <begin position="450"/>
        <end position="466"/>
    </location>
</feature>
<dbReference type="Proteomes" id="UP000807504">
    <property type="component" value="Unassembled WGS sequence"/>
</dbReference>
<evidence type="ECO:0000256" key="1">
    <source>
        <dbReference type="SAM" id="MobiDB-lite"/>
    </source>
</evidence>
<keyword evidence="4" id="KW-1185">Reference proteome</keyword>
<dbReference type="AlphaFoldDB" id="A0A8T0ECW9"/>
<keyword evidence="2" id="KW-0732">Signal</keyword>
<protein>
    <submittedName>
        <fullName evidence="3">Uncharacterized protein</fullName>
    </submittedName>
</protein>